<evidence type="ECO:0000313" key="1">
    <source>
        <dbReference type="EMBL" id="KAG0411820.1"/>
    </source>
</evidence>
<gene>
    <name evidence="1" type="ORF">HPB47_011049</name>
</gene>
<accession>A0AC60NXC5</accession>
<name>A0AC60NXC5_IXOPE</name>
<organism evidence="1 2">
    <name type="scientific">Ixodes persulcatus</name>
    <name type="common">Taiga tick</name>
    <dbReference type="NCBI Taxonomy" id="34615"/>
    <lineage>
        <taxon>Eukaryota</taxon>
        <taxon>Metazoa</taxon>
        <taxon>Ecdysozoa</taxon>
        <taxon>Arthropoda</taxon>
        <taxon>Chelicerata</taxon>
        <taxon>Arachnida</taxon>
        <taxon>Acari</taxon>
        <taxon>Parasitiformes</taxon>
        <taxon>Ixodida</taxon>
        <taxon>Ixodoidea</taxon>
        <taxon>Ixodidae</taxon>
        <taxon>Ixodinae</taxon>
        <taxon>Ixodes</taxon>
    </lineage>
</organism>
<proteinExistence type="predicted"/>
<keyword evidence="2" id="KW-1185">Reference proteome</keyword>
<sequence>MAPQAQPSIGRFANKCAKYWQVTSQRRQQHLSSVRQPRNIGVGGYSLLVIPAASFALGTWQVQRRKWKLQLIDELSRKTELPPVDLPESLSELSSMEYQRVRVVGTFDHAREVYVCPRSLIQPGDSEKQSSGLLSSSSQTGALVITPFKLADRDLSELSSMEYQRVRVVGTFDHARELYVCPRSLIQQGDSEKQSGGLLSSSSQTGALVITPFKLADRDVSILVNRGWVPRAKTAPESRAQGQIEGEVQLTGIVRKPEKRPPLGPKEGQSGTIWHYKDIEGMARFRDVAPVLIDADSASTVTGGPVGGQTKVTLRNEHFSYILTCGNDAWSLWWHGKHQTC</sequence>
<dbReference type="EMBL" id="JABSTQ010011402">
    <property type="protein sequence ID" value="KAG0411820.1"/>
    <property type="molecule type" value="Genomic_DNA"/>
</dbReference>
<evidence type="ECO:0000313" key="2">
    <source>
        <dbReference type="Proteomes" id="UP000805193"/>
    </source>
</evidence>
<dbReference type="Proteomes" id="UP000805193">
    <property type="component" value="Unassembled WGS sequence"/>
</dbReference>
<comment type="caution">
    <text evidence="1">The sequence shown here is derived from an EMBL/GenBank/DDBJ whole genome shotgun (WGS) entry which is preliminary data.</text>
</comment>
<reference evidence="1 2" key="1">
    <citation type="journal article" date="2020" name="Cell">
        <title>Large-Scale Comparative Analyses of Tick Genomes Elucidate Their Genetic Diversity and Vector Capacities.</title>
        <authorList>
            <consortium name="Tick Genome and Microbiome Consortium (TIGMIC)"/>
            <person name="Jia N."/>
            <person name="Wang J."/>
            <person name="Shi W."/>
            <person name="Du L."/>
            <person name="Sun Y."/>
            <person name="Zhan W."/>
            <person name="Jiang J.F."/>
            <person name="Wang Q."/>
            <person name="Zhang B."/>
            <person name="Ji P."/>
            <person name="Bell-Sakyi L."/>
            <person name="Cui X.M."/>
            <person name="Yuan T.T."/>
            <person name="Jiang B.G."/>
            <person name="Yang W.F."/>
            <person name="Lam T.T."/>
            <person name="Chang Q.C."/>
            <person name="Ding S.J."/>
            <person name="Wang X.J."/>
            <person name="Zhu J.G."/>
            <person name="Ruan X.D."/>
            <person name="Zhao L."/>
            <person name="Wei J.T."/>
            <person name="Ye R.Z."/>
            <person name="Que T.C."/>
            <person name="Du C.H."/>
            <person name="Zhou Y.H."/>
            <person name="Cheng J.X."/>
            <person name="Dai P.F."/>
            <person name="Guo W.B."/>
            <person name="Han X.H."/>
            <person name="Huang E.J."/>
            <person name="Li L.F."/>
            <person name="Wei W."/>
            <person name="Gao Y.C."/>
            <person name="Liu J.Z."/>
            <person name="Shao H.Z."/>
            <person name="Wang X."/>
            <person name="Wang C.C."/>
            <person name="Yang T.C."/>
            <person name="Huo Q.B."/>
            <person name="Li W."/>
            <person name="Chen H.Y."/>
            <person name="Chen S.E."/>
            <person name="Zhou L.G."/>
            <person name="Ni X.B."/>
            <person name="Tian J.H."/>
            <person name="Sheng Y."/>
            <person name="Liu T."/>
            <person name="Pan Y.S."/>
            <person name="Xia L.Y."/>
            <person name="Li J."/>
            <person name="Zhao F."/>
            <person name="Cao W.C."/>
        </authorList>
    </citation>
    <scope>NUCLEOTIDE SEQUENCE [LARGE SCALE GENOMIC DNA]</scope>
    <source>
        <strain evidence="1">Iper-2018</strain>
    </source>
</reference>
<protein>
    <submittedName>
        <fullName evidence="1">Uncharacterized protein</fullName>
    </submittedName>
</protein>